<evidence type="ECO:0000256" key="1">
    <source>
        <dbReference type="ARBA" id="ARBA00022603"/>
    </source>
</evidence>
<dbReference type="PANTHER" id="PTHR43712:SF2">
    <property type="entry name" value="O-METHYLTRANSFERASE CICE"/>
    <property type="match status" value="1"/>
</dbReference>
<evidence type="ECO:0000259" key="5">
    <source>
        <dbReference type="Pfam" id="PF00891"/>
    </source>
</evidence>
<evidence type="ECO:0000313" key="7">
    <source>
        <dbReference type="EMBL" id="VIP01532.1"/>
    </source>
</evidence>
<dbReference type="AlphaFoldDB" id="A0A6C2YKU4"/>
<dbReference type="InterPro" id="IPR036390">
    <property type="entry name" value="WH_DNA-bd_sf"/>
</dbReference>
<dbReference type="InterPro" id="IPR016461">
    <property type="entry name" value="COMT-like"/>
</dbReference>
<dbReference type="Gene3D" id="3.40.50.150">
    <property type="entry name" value="Vaccinia Virus protein VP39"/>
    <property type="match status" value="1"/>
</dbReference>
<dbReference type="CDD" id="cd02440">
    <property type="entry name" value="AdoMet_MTases"/>
    <property type="match status" value="1"/>
</dbReference>
<dbReference type="EMBL" id="LR593887">
    <property type="protein sequence ID" value="VTR98688.1"/>
    <property type="molecule type" value="Genomic_DNA"/>
</dbReference>
<reference evidence="7" key="1">
    <citation type="submission" date="2019-04" db="EMBL/GenBank/DDBJ databases">
        <authorList>
            <consortium name="Science for Life Laboratories"/>
        </authorList>
    </citation>
    <scope>NUCLEOTIDE SEQUENCE</scope>
    <source>
        <strain evidence="7">MBLW1</strain>
    </source>
</reference>
<keyword evidence="1 7" id="KW-0489">Methyltransferase</keyword>
<feature type="active site" description="Proton acceptor" evidence="4">
    <location>
        <position position="259"/>
    </location>
</feature>
<dbReference type="Pfam" id="PF00891">
    <property type="entry name" value="Methyltransf_2"/>
    <property type="match status" value="1"/>
</dbReference>
<accession>A0A6C2YKU4</accession>
<dbReference type="GO" id="GO:0008171">
    <property type="term" value="F:O-methyltransferase activity"/>
    <property type="evidence" value="ECO:0007669"/>
    <property type="project" value="InterPro"/>
</dbReference>
<evidence type="ECO:0000256" key="3">
    <source>
        <dbReference type="ARBA" id="ARBA00022691"/>
    </source>
</evidence>
<dbReference type="RefSeq" id="WP_162656724.1">
    <property type="nucleotide sequence ID" value="NZ_LR593887.1"/>
</dbReference>
<keyword evidence="2 7" id="KW-0808">Transferase</keyword>
<dbReference type="SUPFAM" id="SSF53335">
    <property type="entry name" value="S-adenosyl-L-methionine-dependent methyltransferases"/>
    <property type="match status" value="1"/>
</dbReference>
<dbReference type="Proteomes" id="UP000464378">
    <property type="component" value="Chromosome"/>
</dbReference>
<dbReference type="Gene3D" id="1.10.10.10">
    <property type="entry name" value="Winged helix-like DNA-binding domain superfamily/Winged helix DNA-binding domain"/>
    <property type="match status" value="1"/>
</dbReference>
<dbReference type="KEGG" id="tim:GMBLW1_24280"/>
<dbReference type="SUPFAM" id="SSF46785">
    <property type="entry name" value="Winged helix' DNA-binding domain"/>
    <property type="match status" value="1"/>
</dbReference>
<dbReference type="InterPro" id="IPR001077">
    <property type="entry name" value="COMT_C"/>
</dbReference>
<dbReference type="InterPro" id="IPR036388">
    <property type="entry name" value="WH-like_DNA-bd_sf"/>
</dbReference>
<keyword evidence="8" id="KW-1185">Reference proteome</keyword>
<evidence type="ECO:0008006" key="9">
    <source>
        <dbReference type="Google" id="ProtNLM"/>
    </source>
</evidence>
<evidence type="ECO:0000259" key="6">
    <source>
        <dbReference type="Pfam" id="PF08100"/>
    </source>
</evidence>
<dbReference type="InParanoid" id="A0A6C2YKU4"/>
<dbReference type="InterPro" id="IPR029063">
    <property type="entry name" value="SAM-dependent_MTases_sf"/>
</dbReference>
<evidence type="ECO:0000256" key="4">
    <source>
        <dbReference type="PIRSR" id="PIRSR005739-1"/>
    </source>
</evidence>
<name>A0A6C2YKU4_9BACT</name>
<dbReference type="InterPro" id="IPR012967">
    <property type="entry name" value="COMT_dimerisation"/>
</dbReference>
<feature type="domain" description="O-methyltransferase C-terminal" evidence="5">
    <location>
        <begin position="155"/>
        <end position="329"/>
    </location>
</feature>
<dbReference type="PROSITE" id="PS51683">
    <property type="entry name" value="SAM_OMT_II"/>
    <property type="match status" value="1"/>
</dbReference>
<evidence type="ECO:0000256" key="2">
    <source>
        <dbReference type="ARBA" id="ARBA00022679"/>
    </source>
</evidence>
<dbReference type="PANTHER" id="PTHR43712">
    <property type="entry name" value="PUTATIVE (AFU_ORTHOLOGUE AFUA_4G14580)-RELATED"/>
    <property type="match status" value="1"/>
</dbReference>
<feature type="domain" description="O-methyltransferase dimerisation" evidence="6">
    <location>
        <begin position="23"/>
        <end position="95"/>
    </location>
</feature>
<organism evidence="7">
    <name type="scientific">Tuwongella immobilis</name>
    <dbReference type="NCBI Taxonomy" id="692036"/>
    <lineage>
        <taxon>Bacteria</taxon>
        <taxon>Pseudomonadati</taxon>
        <taxon>Planctomycetota</taxon>
        <taxon>Planctomycetia</taxon>
        <taxon>Gemmatales</taxon>
        <taxon>Gemmataceae</taxon>
        <taxon>Tuwongella</taxon>
    </lineage>
</organism>
<dbReference type="GO" id="GO:0032259">
    <property type="term" value="P:methylation"/>
    <property type="evidence" value="ECO:0007669"/>
    <property type="project" value="UniProtKB-KW"/>
</dbReference>
<dbReference type="EMBL" id="LR586016">
    <property type="protein sequence ID" value="VIP01532.1"/>
    <property type="molecule type" value="Genomic_DNA"/>
</dbReference>
<protein>
    <recommendedName>
        <fullName evidence="9">O-methyltransferase domain-containing protein</fullName>
    </recommendedName>
</protein>
<sequence length="352" mass="38512">MPRSALTKPTFDPTPIFEFARSSFATELLAAAVTHFAVFDTLAETGPISEAELGQRLGLQSRPLTVLLTMLRSMQLLDRDAEGRVQVTPIAHEHLRRGAEFDISEYLALSAELPSVKSLVERLRTNSPTGTKPDEKSAYIYRKGIDTSMEEERSARFLTMALAGRAKNCAPYLAEGMQLHSAERLLDVAGGSGLYAIACLQQYPHLRAMVWDRPAVLKIAAETAAEYGVADRLECIPGDMFHDPVPGNPDVILLSNVLHDWDIPQCEQLVSTMAAALPANGRLVVHDVYLNDALDGPKYLAEYSAALFTLTEGRAYSVAEYRTWLMQAGLTVDANVIPTLVHCGLINATKLA</sequence>
<keyword evidence="3" id="KW-0949">S-adenosyl-L-methionine</keyword>
<dbReference type="Pfam" id="PF08100">
    <property type="entry name" value="Dimerisation"/>
    <property type="match status" value="1"/>
</dbReference>
<proteinExistence type="predicted"/>
<gene>
    <name evidence="7" type="ORF">GMBLW1_24280</name>
</gene>
<keyword evidence="7" id="KW-0830">Ubiquinone</keyword>
<evidence type="ECO:0000313" key="8">
    <source>
        <dbReference type="Proteomes" id="UP000464378"/>
    </source>
</evidence>
<dbReference type="GO" id="GO:0046983">
    <property type="term" value="F:protein dimerization activity"/>
    <property type="evidence" value="ECO:0007669"/>
    <property type="project" value="InterPro"/>
</dbReference>